<protein>
    <submittedName>
        <fullName evidence="2 4">Uncharacterized protein</fullName>
    </submittedName>
</protein>
<proteinExistence type="predicted"/>
<evidence type="ECO:0000313" key="3">
    <source>
        <dbReference type="Proteomes" id="UP000278807"/>
    </source>
</evidence>
<dbReference type="OrthoDB" id="10414880at2759"/>
<evidence type="ECO:0000313" key="4">
    <source>
        <dbReference type="WBParaSite" id="HNAJ_0000685301-mRNA-1"/>
    </source>
</evidence>
<organism evidence="4">
    <name type="scientific">Rodentolepis nana</name>
    <name type="common">Dwarf tapeworm</name>
    <name type="synonym">Hymenolepis nana</name>
    <dbReference type="NCBI Taxonomy" id="102285"/>
    <lineage>
        <taxon>Eukaryota</taxon>
        <taxon>Metazoa</taxon>
        <taxon>Spiralia</taxon>
        <taxon>Lophotrochozoa</taxon>
        <taxon>Platyhelminthes</taxon>
        <taxon>Cestoda</taxon>
        <taxon>Eucestoda</taxon>
        <taxon>Cyclophyllidea</taxon>
        <taxon>Hymenolepididae</taxon>
        <taxon>Rodentolepis</taxon>
    </lineage>
</organism>
<evidence type="ECO:0000256" key="1">
    <source>
        <dbReference type="SAM" id="MobiDB-lite"/>
    </source>
</evidence>
<dbReference type="WBParaSite" id="HNAJ_0000685301-mRNA-1">
    <property type="protein sequence ID" value="HNAJ_0000685301-mRNA-1"/>
    <property type="gene ID" value="HNAJ_0000685301"/>
</dbReference>
<name>A0A0R3TIG2_RODNA</name>
<accession>A0A0R3TIG2</accession>
<dbReference type="EMBL" id="UZAE01008665">
    <property type="protein sequence ID" value="VDO02709.1"/>
    <property type="molecule type" value="Genomic_DNA"/>
</dbReference>
<dbReference type="AlphaFoldDB" id="A0A0R3TIG2"/>
<dbReference type="Proteomes" id="UP000278807">
    <property type="component" value="Unassembled WGS sequence"/>
</dbReference>
<reference evidence="4" key="1">
    <citation type="submission" date="2017-02" db="UniProtKB">
        <authorList>
            <consortium name="WormBaseParasite"/>
        </authorList>
    </citation>
    <scope>IDENTIFICATION</scope>
</reference>
<reference evidence="2 3" key="2">
    <citation type="submission" date="2018-11" db="EMBL/GenBank/DDBJ databases">
        <authorList>
            <consortium name="Pathogen Informatics"/>
        </authorList>
    </citation>
    <scope>NUCLEOTIDE SEQUENCE [LARGE SCALE GENOMIC DNA]</scope>
</reference>
<keyword evidence="3" id="KW-1185">Reference proteome</keyword>
<sequence length="180" mass="20378">MNRPSRPSLEEELQNICDQIFENFCNKYGDKSTWEELDPSKTYVPSFYLRGHRHIHSKKSIKSSAVKRLDFTICRPNTKYPSGDFQTNQPKLSTSIKESVSTLKQLNFPIKKSTYPPAGDSTKGDVPGPSSTGVKFEKENVTNQSRSSIKDISAENVEQISTKSRFPLNENSPGVWYPIL</sequence>
<gene>
    <name evidence="2" type="ORF">HNAJ_LOCUS6849</name>
</gene>
<evidence type="ECO:0000313" key="2">
    <source>
        <dbReference type="EMBL" id="VDO02709.1"/>
    </source>
</evidence>
<feature type="region of interest" description="Disordered" evidence="1">
    <location>
        <begin position="111"/>
        <end position="153"/>
    </location>
</feature>